<comment type="subcellular location">
    <subcellularLocation>
        <location evidence="13">Cytoplasm</location>
    </subcellularLocation>
</comment>
<dbReference type="OrthoDB" id="195035at2157"/>
<comment type="catalytic activity">
    <reaction evidence="12 13">
        <text>(S)-2,3,4,5-tetrahydrodipicolinate + NAD(+) + H2O = (2S,4S)-4-hydroxy-2,3,4,5-tetrahydrodipicolinate + NADH + H(+)</text>
        <dbReference type="Rhea" id="RHEA:35323"/>
        <dbReference type="ChEBI" id="CHEBI:15377"/>
        <dbReference type="ChEBI" id="CHEBI:15378"/>
        <dbReference type="ChEBI" id="CHEBI:16845"/>
        <dbReference type="ChEBI" id="CHEBI:57540"/>
        <dbReference type="ChEBI" id="CHEBI:57945"/>
        <dbReference type="ChEBI" id="CHEBI:67139"/>
        <dbReference type="EC" id="1.17.1.8"/>
    </reaction>
</comment>
<comment type="caution">
    <text evidence="13">Was originally thought to be a dihydrodipicolinate reductase (DHDPR), catalyzing the conversion of dihydrodipicolinate to tetrahydrodipicolinate. However, it was shown in E.coli that the substrate of the enzymatic reaction is not dihydrodipicolinate (DHDP) but in fact (2S,4S)-4-hydroxy-2,3,4,5-tetrahydrodipicolinic acid (HTPA), the product released by the DapA-catalyzed reaction.</text>
</comment>
<evidence type="ECO:0000256" key="9">
    <source>
        <dbReference type="ARBA" id="ARBA00037922"/>
    </source>
</evidence>
<keyword evidence="7 13" id="KW-0520">NAD</keyword>
<evidence type="ECO:0000256" key="10">
    <source>
        <dbReference type="ARBA" id="ARBA00038983"/>
    </source>
</evidence>
<dbReference type="SUPFAM" id="SSF51735">
    <property type="entry name" value="NAD(P)-binding Rossmann-fold domains"/>
    <property type="match status" value="1"/>
</dbReference>
<dbReference type="Pfam" id="PF05173">
    <property type="entry name" value="DapB_C"/>
    <property type="match status" value="1"/>
</dbReference>
<keyword evidence="8 13" id="KW-0457">Lysine biosynthesis</keyword>
<dbReference type="EMBL" id="QKNX01000002">
    <property type="protein sequence ID" value="TKR26021.1"/>
    <property type="molecule type" value="Genomic_DNA"/>
</dbReference>
<comment type="function">
    <text evidence="13">Catalyzes the conversion of 4-hydroxy-tetrahydrodipicolinate (HTPA) to tetrahydrodipicolinate.</text>
</comment>
<evidence type="ECO:0000313" key="16">
    <source>
        <dbReference type="EMBL" id="TKR26021.1"/>
    </source>
</evidence>
<keyword evidence="3 13" id="KW-0028">Amino-acid biosynthesis</keyword>
<dbReference type="InterPro" id="IPR000846">
    <property type="entry name" value="DapB_N"/>
</dbReference>
<dbReference type="InterPro" id="IPR022663">
    <property type="entry name" value="DapB_C"/>
</dbReference>
<keyword evidence="4 13" id="KW-0521">NADP</keyword>
<evidence type="ECO:0000256" key="7">
    <source>
        <dbReference type="ARBA" id="ARBA00023027"/>
    </source>
</evidence>
<sequence length="246" mass="26064">MNLVVIGATGRTGSEIVAEASGRGHDVVGVATSADTVEDVRVYPDDELPRLLEDADAAIDFTVPAATREHVERVVEAGVPYVVGTTGFGEAGLDALRGASKSIPVLKASNFARGVQALLRLVEAGVEALPEYDIELTETHHSGKRDAPSGTANTILDVVDSAARSKLDRTHGREGEHKREKSEVGVHVRRAGTVRGEHELLLAGNDEVLTLTHRAESRRVFAAGAVDAAEWLADADAGWYAFGDVL</sequence>
<feature type="binding site" evidence="13">
    <location>
        <begin position="150"/>
        <end position="151"/>
    </location>
    <ligand>
        <name>(S)-2,3,4,5-tetrahydrodipicolinate</name>
        <dbReference type="ChEBI" id="CHEBI:16845"/>
    </ligand>
</feature>
<dbReference type="PROSITE" id="PS01298">
    <property type="entry name" value="DAPB"/>
    <property type="match status" value="1"/>
</dbReference>
<dbReference type="PANTHER" id="PTHR20836">
    <property type="entry name" value="DIHYDRODIPICOLINATE REDUCTASE"/>
    <property type="match status" value="1"/>
</dbReference>
<dbReference type="PANTHER" id="PTHR20836:SF0">
    <property type="entry name" value="4-HYDROXY-TETRAHYDRODIPICOLINATE REDUCTASE 1, CHLOROPLASTIC-RELATED"/>
    <property type="match status" value="1"/>
</dbReference>
<keyword evidence="5 13" id="KW-0220">Diaminopimelate biosynthesis</keyword>
<evidence type="ECO:0000256" key="3">
    <source>
        <dbReference type="ARBA" id="ARBA00022605"/>
    </source>
</evidence>
<evidence type="ECO:0000256" key="11">
    <source>
        <dbReference type="ARBA" id="ARBA00049080"/>
    </source>
</evidence>
<dbReference type="InterPro" id="IPR023940">
    <property type="entry name" value="DHDPR_bac"/>
</dbReference>
<evidence type="ECO:0000259" key="14">
    <source>
        <dbReference type="Pfam" id="PF01113"/>
    </source>
</evidence>
<feature type="binding site" evidence="13">
    <location>
        <begin position="84"/>
        <end position="86"/>
    </location>
    <ligand>
        <name>NAD(+)</name>
        <dbReference type="ChEBI" id="CHEBI:57540"/>
    </ligand>
</feature>
<dbReference type="InterPro" id="IPR036291">
    <property type="entry name" value="NAD(P)-bd_dom_sf"/>
</dbReference>
<dbReference type="Proteomes" id="UP000308037">
    <property type="component" value="Unassembled WGS sequence"/>
</dbReference>
<dbReference type="GO" id="GO:0008839">
    <property type="term" value="F:4-hydroxy-tetrahydrodipicolinate reductase"/>
    <property type="evidence" value="ECO:0007669"/>
    <property type="project" value="UniProtKB-UniRule"/>
</dbReference>
<dbReference type="UniPathway" id="UPA00034">
    <property type="reaction ID" value="UER00018"/>
</dbReference>
<dbReference type="GO" id="GO:0019877">
    <property type="term" value="P:diaminopimelate biosynthetic process"/>
    <property type="evidence" value="ECO:0007669"/>
    <property type="project" value="UniProtKB-UniRule"/>
</dbReference>
<evidence type="ECO:0000256" key="4">
    <source>
        <dbReference type="ARBA" id="ARBA00022857"/>
    </source>
</evidence>
<dbReference type="EC" id="1.17.1.8" evidence="10 13"/>
<keyword evidence="17" id="KW-1185">Reference proteome</keyword>
<dbReference type="HAMAP" id="MF_00102">
    <property type="entry name" value="DapB"/>
    <property type="match status" value="1"/>
</dbReference>
<feature type="binding site" evidence="13">
    <location>
        <position position="39"/>
    </location>
    <ligand>
        <name>NAD(+)</name>
        <dbReference type="ChEBI" id="CHEBI:57540"/>
    </ligand>
</feature>
<evidence type="ECO:0000256" key="12">
    <source>
        <dbReference type="ARBA" id="ARBA00049396"/>
    </source>
</evidence>
<dbReference type="Pfam" id="PF01113">
    <property type="entry name" value="DapB_N"/>
    <property type="match status" value="1"/>
</dbReference>
<dbReference type="Gene3D" id="3.40.50.720">
    <property type="entry name" value="NAD(P)-binding Rossmann-like Domain"/>
    <property type="match status" value="1"/>
</dbReference>
<feature type="domain" description="Dihydrodipicolinate reductase C-terminal" evidence="15">
    <location>
        <begin position="114"/>
        <end position="246"/>
    </location>
</feature>
<evidence type="ECO:0000256" key="2">
    <source>
        <dbReference type="ARBA" id="ARBA00022490"/>
    </source>
</evidence>
<dbReference type="GO" id="GO:0050661">
    <property type="term" value="F:NADP binding"/>
    <property type="evidence" value="ECO:0007669"/>
    <property type="project" value="UniProtKB-UniRule"/>
</dbReference>
<feature type="binding site" evidence="13">
    <location>
        <begin position="108"/>
        <end position="111"/>
    </location>
    <ligand>
        <name>NAD(+)</name>
        <dbReference type="ChEBI" id="CHEBI:57540"/>
    </ligand>
</feature>
<evidence type="ECO:0000256" key="1">
    <source>
        <dbReference type="ARBA" id="ARBA00006642"/>
    </source>
</evidence>
<keyword evidence="2 13" id="KW-0963">Cytoplasm</keyword>
<dbReference type="GO" id="GO:0016726">
    <property type="term" value="F:oxidoreductase activity, acting on CH or CH2 groups, NAD or NADP as acceptor"/>
    <property type="evidence" value="ECO:0007669"/>
    <property type="project" value="UniProtKB-UniRule"/>
</dbReference>
<evidence type="ECO:0000256" key="13">
    <source>
        <dbReference type="HAMAP-Rule" id="MF_00102"/>
    </source>
</evidence>
<feature type="binding site" evidence="13">
    <location>
        <position position="41"/>
    </location>
    <ligand>
        <name>NADP(+)</name>
        <dbReference type="ChEBI" id="CHEBI:58349"/>
    </ligand>
</feature>
<dbReference type="CDD" id="cd02274">
    <property type="entry name" value="DHDPR_N"/>
    <property type="match status" value="1"/>
</dbReference>
<dbReference type="NCBIfam" id="TIGR00036">
    <property type="entry name" value="dapB"/>
    <property type="match status" value="1"/>
</dbReference>
<comment type="catalytic activity">
    <reaction evidence="11 13">
        <text>(S)-2,3,4,5-tetrahydrodipicolinate + NADP(+) + H2O = (2S,4S)-4-hydroxy-2,3,4,5-tetrahydrodipicolinate + NADPH + H(+)</text>
        <dbReference type="Rhea" id="RHEA:35331"/>
        <dbReference type="ChEBI" id="CHEBI:15377"/>
        <dbReference type="ChEBI" id="CHEBI:15378"/>
        <dbReference type="ChEBI" id="CHEBI:16845"/>
        <dbReference type="ChEBI" id="CHEBI:57783"/>
        <dbReference type="ChEBI" id="CHEBI:58349"/>
        <dbReference type="ChEBI" id="CHEBI:67139"/>
        <dbReference type="EC" id="1.17.1.8"/>
    </reaction>
</comment>
<feature type="binding site" evidence="13">
    <location>
        <position position="141"/>
    </location>
    <ligand>
        <name>(S)-2,3,4,5-tetrahydrodipicolinate</name>
        <dbReference type="ChEBI" id="CHEBI:16845"/>
    </ligand>
</feature>
<feature type="active site" description="Proton donor" evidence="13">
    <location>
        <position position="144"/>
    </location>
</feature>
<feature type="domain" description="Dihydrodipicolinate reductase N-terminal" evidence="14">
    <location>
        <begin position="1"/>
        <end position="111"/>
    </location>
</feature>
<evidence type="ECO:0000256" key="8">
    <source>
        <dbReference type="ARBA" id="ARBA00023154"/>
    </source>
</evidence>
<dbReference type="GO" id="GO:0009089">
    <property type="term" value="P:lysine biosynthetic process via diaminopimelate"/>
    <property type="evidence" value="ECO:0007669"/>
    <property type="project" value="UniProtKB-UniRule"/>
</dbReference>
<comment type="similarity">
    <text evidence="1 13">Belongs to the DapB family.</text>
</comment>
<accession>A0A4U5JCK9</accession>
<evidence type="ECO:0000313" key="17">
    <source>
        <dbReference type="Proteomes" id="UP000308037"/>
    </source>
</evidence>
<reference evidence="16 17" key="1">
    <citation type="submission" date="2019-04" db="EMBL/GenBank/DDBJ databases">
        <title>Natronomonas sp. F20-122 a newhaloarchaeon isolated from a saline saltern of Isla Bacuta, Huelva, Spain.</title>
        <authorList>
            <person name="Duran-Viseras A."/>
            <person name="Sanchez-Porro C."/>
            <person name="Ventosa A."/>
        </authorList>
    </citation>
    <scope>NUCLEOTIDE SEQUENCE [LARGE SCALE GENOMIC DNA]</scope>
    <source>
        <strain evidence="16 17">F20-122</strain>
    </source>
</reference>
<keyword evidence="6 13" id="KW-0560">Oxidoreductase</keyword>
<organism evidence="16 17">
    <name type="scientific">Natronomonas salsuginis</name>
    <dbReference type="NCBI Taxonomy" id="2217661"/>
    <lineage>
        <taxon>Archaea</taxon>
        <taxon>Methanobacteriati</taxon>
        <taxon>Methanobacteriota</taxon>
        <taxon>Stenosarchaea group</taxon>
        <taxon>Halobacteria</taxon>
        <taxon>Halobacteriales</taxon>
        <taxon>Natronomonadaceae</taxon>
        <taxon>Natronomonas</taxon>
    </lineage>
</organism>
<proteinExistence type="inferred from homology"/>
<comment type="pathway">
    <text evidence="9 13">Amino-acid biosynthesis; L-lysine biosynthesis via DAP pathway; (S)-tetrahydrodipicolinate from L-aspartate: step 4/4.</text>
</comment>
<name>A0A4U5JCK9_9EURY</name>
<dbReference type="GO" id="GO:0005737">
    <property type="term" value="C:cytoplasm"/>
    <property type="evidence" value="ECO:0007669"/>
    <property type="project" value="UniProtKB-SubCell"/>
</dbReference>
<feature type="active site" description="Proton donor/acceptor" evidence="13">
    <location>
        <position position="140"/>
    </location>
</feature>
<evidence type="ECO:0000256" key="6">
    <source>
        <dbReference type="ARBA" id="ARBA00023002"/>
    </source>
</evidence>
<feature type="binding site" evidence="13">
    <location>
        <begin position="7"/>
        <end position="12"/>
    </location>
    <ligand>
        <name>NAD(+)</name>
        <dbReference type="ChEBI" id="CHEBI:57540"/>
    </ligand>
</feature>
<dbReference type="SUPFAM" id="SSF55347">
    <property type="entry name" value="Glyceraldehyde-3-phosphate dehydrogenase-like, C-terminal domain"/>
    <property type="match status" value="1"/>
</dbReference>
<dbReference type="Gene3D" id="3.30.360.10">
    <property type="entry name" value="Dihydrodipicolinate Reductase, domain 2"/>
    <property type="match status" value="1"/>
</dbReference>
<evidence type="ECO:0000256" key="5">
    <source>
        <dbReference type="ARBA" id="ARBA00022915"/>
    </source>
</evidence>
<dbReference type="PIRSF" id="PIRSF000161">
    <property type="entry name" value="DHPR"/>
    <property type="match status" value="1"/>
</dbReference>
<dbReference type="AlphaFoldDB" id="A0A4U5JCK9"/>
<protein>
    <recommendedName>
        <fullName evidence="10 13">4-hydroxy-tetrahydrodipicolinate reductase</fullName>
        <shortName evidence="13">HTPA reductase</shortName>
        <ecNumber evidence="10 13">1.17.1.8</ecNumber>
    </recommendedName>
</protein>
<comment type="caution">
    <text evidence="16">The sequence shown here is derived from an EMBL/GenBank/DDBJ whole genome shotgun (WGS) entry which is preliminary data.</text>
</comment>
<dbReference type="InterPro" id="IPR022664">
    <property type="entry name" value="DapB_N_CS"/>
</dbReference>
<dbReference type="GO" id="GO:0051287">
    <property type="term" value="F:NAD binding"/>
    <property type="evidence" value="ECO:0007669"/>
    <property type="project" value="UniProtKB-UniRule"/>
</dbReference>
<dbReference type="RefSeq" id="WP_137275939.1">
    <property type="nucleotide sequence ID" value="NZ_QKNX01000002.1"/>
</dbReference>
<evidence type="ECO:0000259" key="15">
    <source>
        <dbReference type="Pfam" id="PF05173"/>
    </source>
</evidence>
<gene>
    <name evidence="13 16" type="primary">dapB</name>
    <name evidence="16" type="ORF">DM868_05875</name>
</gene>
<comment type="subunit">
    <text evidence="13">Homotetramer.</text>
</comment>